<evidence type="ECO:0000256" key="18">
    <source>
        <dbReference type="ARBA" id="ARBA00046127"/>
    </source>
</evidence>
<dbReference type="SUPFAM" id="SSF53659">
    <property type="entry name" value="Isocitrate/Isopropylmalate dehydrogenase-like"/>
    <property type="match status" value="1"/>
</dbReference>
<evidence type="ECO:0000313" key="20">
    <source>
        <dbReference type="EMBL" id="MBC6996425.1"/>
    </source>
</evidence>
<dbReference type="GO" id="GO:0006102">
    <property type="term" value="P:isocitrate metabolic process"/>
    <property type="evidence" value="ECO:0007669"/>
    <property type="project" value="TreeGrafter"/>
</dbReference>
<comment type="cofactor">
    <cofactor evidence="2">
        <name>Mg(2+)</name>
        <dbReference type="ChEBI" id="CHEBI:18420"/>
    </cofactor>
</comment>
<evidence type="ECO:0000256" key="15">
    <source>
        <dbReference type="ARBA" id="ARBA00029765"/>
    </source>
</evidence>
<evidence type="ECO:0000256" key="6">
    <source>
        <dbReference type="ARBA" id="ARBA00019562"/>
    </source>
</evidence>
<dbReference type="AlphaFoldDB" id="A0A923PPZ1"/>
<dbReference type="InterPro" id="IPR019818">
    <property type="entry name" value="IsoCit/isopropylmalate_DH_CS"/>
</dbReference>
<keyword evidence="21" id="KW-1185">Reference proteome</keyword>
<dbReference type="InterPro" id="IPR040978">
    <property type="entry name" value="Isocitrate_DH_TT1725_C"/>
</dbReference>
<dbReference type="PANTHER" id="PTHR11835:SF43">
    <property type="entry name" value="ISOPROPYLMALATE DEHYDROGENASE-LIKE DOMAIN-CONTAINING PROTEIN"/>
    <property type="match status" value="1"/>
</dbReference>
<dbReference type="InterPro" id="IPR046997">
    <property type="entry name" value="Isocitrate_DH_TT1725_C_sf"/>
</dbReference>
<dbReference type="Pfam" id="PF00180">
    <property type="entry name" value="Iso_dh"/>
    <property type="match status" value="1"/>
</dbReference>
<evidence type="ECO:0000256" key="9">
    <source>
        <dbReference type="ARBA" id="ARBA00022723"/>
    </source>
</evidence>
<dbReference type="GO" id="GO:0051287">
    <property type="term" value="F:NAD binding"/>
    <property type="evidence" value="ECO:0007669"/>
    <property type="project" value="InterPro"/>
</dbReference>
<evidence type="ECO:0000256" key="8">
    <source>
        <dbReference type="ARBA" id="ARBA00022532"/>
    </source>
</evidence>
<dbReference type="EC" id="1.1.1.42" evidence="5"/>
<evidence type="ECO:0000259" key="19">
    <source>
        <dbReference type="SMART" id="SM01329"/>
    </source>
</evidence>
<dbReference type="Proteomes" id="UP000650081">
    <property type="component" value="Unassembled WGS sequence"/>
</dbReference>
<keyword evidence="12 20" id="KW-0560">Oxidoreductase</keyword>
<evidence type="ECO:0000256" key="1">
    <source>
        <dbReference type="ARBA" id="ARBA00001936"/>
    </source>
</evidence>
<comment type="cofactor">
    <cofactor evidence="1">
        <name>Mn(2+)</name>
        <dbReference type="ChEBI" id="CHEBI:29035"/>
    </cofactor>
</comment>
<dbReference type="FunFam" id="3.40.718.10:FF:000020">
    <property type="entry name" value="Isocitrate dehydrogenase"/>
    <property type="match status" value="1"/>
</dbReference>
<dbReference type="GO" id="GO:0004450">
    <property type="term" value="F:isocitrate dehydrogenase (NADP+) activity"/>
    <property type="evidence" value="ECO:0007669"/>
    <property type="project" value="UniProtKB-EC"/>
</dbReference>
<dbReference type="PROSITE" id="PS00470">
    <property type="entry name" value="IDH_IMDH"/>
    <property type="match status" value="1"/>
</dbReference>
<keyword evidence="8" id="KW-0816">Tricarboxylic acid cycle</keyword>
<name>A0A923PPZ1_9BACT</name>
<keyword evidence="13" id="KW-0464">Manganese</keyword>
<comment type="subunit">
    <text evidence="4">Homodimer.</text>
</comment>
<dbReference type="GO" id="GO:0000287">
    <property type="term" value="F:magnesium ion binding"/>
    <property type="evidence" value="ECO:0007669"/>
    <property type="project" value="InterPro"/>
</dbReference>
<dbReference type="PANTHER" id="PTHR11835">
    <property type="entry name" value="DECARBOXYLATING DEHYDROGENASES-ISOCITRATE, ISOPROPYLMALATE, TARTRATE"/>
    <property type="match status" value="1"/>
</dbReference>
<evidence type="ECO:0000256" key="3">
    <source>
        <dbReference type="ARBA" id="ARBA00007769"/>
    </source>
</evidence>
<dbReference type="GO" id="GO:0006099">
    <property type="term" value="P:tricarboxylic acid cycle"/>
    <property type="evidence" value="ECO:0007669"/>
    <property type="project" value="UniProtKB-KW"/>
</dbReference>
<evidence type="ECO:0000256" key="17">
    <source>
        <dbReference type="ARBA" id="ARBA00031098"/>
    </source>
</evidence>
<evidence type="ECO:0000256" key="14">
    <source>
        <dbReference type="ARBA" id="ARBA00023554"/>
    </source>
</evidence>
<evidence type="ECO:0000256" key="4">
    <source>
        <dbReference type="ARBA" id="ARBA00011738"/>
    </source>
</evidence>
<keyword evidence="11" id="KW-0521">NADP</keyword>
<proteinExistence type="inferred from homology"/>
<accession>A0A923PPZ1</accession>
<gene>
    <name evidence="20" type="ORF">H9S92_19795</name>
</gene>
<evidence type="ECO:0000256" key="5">
    <source>
        <dbReference type="ARBA" id="ARBA00013013"/>
    </source>
</evidence>
<evidence type="ECO:0000256" key="12">
    <source>
        <dbReference type="ARBA" id="ARBA00023002"/>
    </source>
</evidence>
<reference evidence="20" key="1">
    <citation type="submission" date="2020-08" db="EMBL/GenBank/DDBJ databases">
        <title>Lewinella bacteria from marine environments.</title>
        <authorList>
            <person name="Zhong Y."/>
        </authorList>
    </citation>
    <scope>NUCLEOTIDE SEQUENCE</scope>
    <source>
        <strain evidence="20">KCTC 42187</strain>
    </source>
</reference>
<evidence type="ECO:0000256" key="11">
    <source>
        <dbReference type="ARBA" id="ARBA00022857"/>
    </source>
</evidence>
<feature type="domain" description="Isopropylmalate dehydrogenase-like" evidence="19">
    <location>
        <begin position="3"/>
        <end position="334"/>
    </location>
</feature>
<comment type="similarity">
    <text evidence="3">Belongs to the isocitrate and isopropylmalate dehydrogenases family.</text>
</comment>
<comment type="catalytic activity">
    <reaction evidence="14">
        <text>D-threo-isocitrate + NADP(+) = 2-oxoglutarate + CO2 + NADPH</text>
        <dbReference type="Rhea" id="RHEA:19629"/>
        <dbReference type="ChEBI" id="CHEBI:15562"/>
        <dbReference type="ChEBI" id="CHEBI:16526"/>
        <dbReference type="ChEBI" id="CHEBI:16810"/>
        <dbReference type="ChEBI" id="CHEBI:57783"/>
        <dbReference type="ChEBI" id="CHEBI:58349"/>
        <dbReference type="EC" id="1.1.1.42"/>
    </reaction>
</comment>
<keyword evidence="9" id="KW-0479">Metal-binding</keyword>
<evidence type="ECO:0000313" key="21">
    <source>
        <dbReference type="Proteomes" id="UP000650081"/>
    </source>
</evidence>
<protein>
    <recommendedName>
        <fullName evidence="6">Isocitrate dehydrogenase [NADP]</fullName>
        <ecNumber evidence="5">1.1.1.42</ecNumber>
    </recommendedName>
    <alternativeName>
        <fullName evidence="15">IDP</fullName>
    </alternativeName>
    <alternativeName>
        <fullName evidence="16">NADP(+)-specific ICDH</fullName>
    </alternativeName>
    <alternativeName>
        <fullName evidence="17">Oxalosuccinate decarboxylase</fullName>
    </alternativeName>
</protein>
<comment type="caution">
    <text evidence="20">The sequence shown here is derived from an EMBL/GenBank/DDBJ whole genome shotgun (WGS) entry which is preliminary data.</text>
</comment>
<comment type="function">
    <text evidence="18">Catalyzes the oxidative decarboxylation of isocitrate to 2-oxoglutarate and carbon dioxide with the concomitant reduction of NADP(+).</text>
</comment>
<keyword evidence="10" id="KW-0460">Magnesium</keyword>
<organism evidence="20 21">
    <name type="scientific">Neolewinella lacunae</name>
    <dbReference type="NCBI Taxonomy" id="1517758"/>
    <lineage>
        <taxon>Bacteria</taxon>
        <taxon>Pseudomonadati</taxon>
        <taxon>Bacteroidota</taxon>
        <taxon>Saprospiria</taxon>
        <taxon>Saprospirales</taxon>
        <taxon>Lewinellaceae</taxon>
        <taxon>Neolewinella</taxon>
    </lineage>
</organism>
<dbReference type="Pfam" id="PF18324">
    <property type="entry name" value="Isocitrate_DH_C_bact"/>
    <property type="match status" value="1"/>
</dbReference>
<evidence type="ECO:0000256" key="13">
    <source>
        <dbReference type="ARBA" id="ARBA00023211"/>
    </source>
</evidence>
<dbReference type="NCBIfam" id="TIGR02924">
    <property type="entry name" value="ICDH_alpha"/>
    <property type="match status" value="1"/>
</dbReference>
<evidence type="ECO:0000256" key="7">
    <source>
        <dbReference type="ARBA" id="ARBA00022435"/>
    </source>
</evidence>
<evidence type="ECO:0000256" key="10">
    <source>
        <dbReference type="ARBA" id="ARBA00022842"/>
    </source>
</evidence>
<evidence type="ECO:0000256" key="16">
    <source>
        <dbReference type="ARBA" id="ARBA00029990"/>
    </source>
</evidence>
<dbReference type="InterPro" id="IPR024084">
    <property type="entry name" value="IsoPropMal-DH-like_dom"/>
</dbReference>
<dbReference type="SMART" id="SM01329">
    <property type="entry name" value="Iso_dh"/>
    <property type="match status" value="1"/>
</dbReference>
<dbReference type="Gene3D" id="3.30.70.1570">
    <property type="match status" value="1"/>
</dbReference>
<keyword evidence="7" id="KW-0329">Glyoxylate bypass</keyword>
<dbReference type="GO" id="GO:0004449">
    <property type="term" value="F:isocitrate dehydrogenase (NAD+) activity"/>
    <property type="evidence" value="ECO:0007669"/>
    <property type="project" value="TreeGrafter"/>
</dbReference>
<sequence length="478" mass="52298">MHRITIACGDGIGPEIMEATLRILDAAGVPLTYDEIAIGESVYLAGERSGIAPESWDTIRRNRVLLKAPITTPQGGGYKSLNVTMRKALNLYANVRPCRSLAPFVKTRHPQLDVVIIRENEEDLYAGIEHQQTAEVVQCLKLISRPGCEKIVRYAFEYARQQGRKKVTCLTKDNIMKQTDGLFHKIFREIAPEYPEIKAEHQIIDIGSARLADTPEDFDVVVVPNLYGDIVSDIVAQITGSVGLAGSANIGTQCAMFEAIHGSAPDIAGQGIANPSGLLQAAIQMLDHLGETEVAATIQNAWLATIEKGIHTADIYNPEISSQRVGTYAFAEAVIAHLGQRPQRLKVAEATASGGIQLPAYRRQPAQQKDLRGVDVFVDWAGTNADELAEKLLAIAGKRLQLTMITNRGIKVWPAGFEETFCTDHWRCRFEPLPGTNVTKADLIDLLDRAERSGIDTIKTENLYAFDGTPAFSLGQGQ</sequence>
<dbReference type="EMBL" id="JACSIT010000152">
    <property type="protein sequence ID" value="MBC6996425.1"/>
    <property type="molecule type" value="Genomic_DNA"/>
</dbReference>
<dbReference type="InterPro" id="IPR014273">
    <property type="entry name" value="Isocitrate_DH_bac-typ"/>
</dbReference>
<dbReference type="NCBIfam" id="NF006673">
    <property type="entry name" value="PRK09222.1"/>
    <property type="match status" value="1"/>
</dbReference>
<dbReference type="GO" id="GO:0006097">
    <property type="term" value="P:glyoxylate cycle"/>
    <property type="evidence" value="ECO:0007669"/>
    <property type="project" value="UniProtKB-KW"/>
</dbReference>
<dbReference type="Gene3D" id="3.40.718.10">
    <property type="entry name" value="Isopropylmalate Dehydrogenase"/>
    <property type="match status" value="1"/>
</dbReference>
<evidence type="ECO:0000256" key="2">
    <source>
        <dbReference type="ARBA" id="ARBA00001946"/>
    </source>
</evidence>
<dbReference type="RefSeq" id="WP_187468431.1">
    <property type="nucleotide sequence ID" value="NZ_JACSIT010000152.1"/>
</dbReference>